<dbReference type="AlphaFoldDB" id="G2XY66"/>
<name>G2XY66_BOTF4</name>
<organism evidence="1 2">
    <name type="scientific">Botryotinia fuckeliana (strain T4)</name>
    <name type="common">Noble rot fungus</name>
    <name type="synonym">Botrytis cinerea</name>
    <dbReference type="NCBI Taxonomy" id="999810"/>
    <lineage>
        <taxon>Eukaryota</taxon>
        <taxon>Fungi</taxon>
        <taxon>Dikarya</taxon>
        <taxon>Ascomycota</taxon>
        <taxon>Pezizomycotina</taxon>
        <taxon>Leotiomycetes</taxon>
        <taxon>Helotiales</taxon>
        <taxon>Sclerotiniaceae</taxon>
        <taxon>Botrytis</taxon>
    </lineage>
</organism>
<sequence length="93" mass="10598">MKFWKKTDQKEKVVNLSTTGFSILGSSHQVKRVPFEAWSGRKIFLGLADGKKFYFGLLLHKLMAKDETIRFGLFADGCPWSTQGNKPVVNCMR</sequence>
<dbReference type="Proteomes" id="UP000008177">
    <property type="component" value="Unplaced contigs"/>
</dbReference>
<reference evidence="2" key="1">
    <citation type="journal article" date="2011" name="PLoS Genet.">
        <title>Genomic analysis of the necrotrophic fungal pathogens Sclerotinia sclerotiorum and Botrytis cinerea.</title>
        <authorList>
            <person name="Amselem J."/>
            <person name="Cuomo C.A."/>
            <person name="van Kan J.A."/>
            <person name="Viaud M."/>
            <person name="Benito E.P."/>
            <person name="Couloux A."/>
            <person name="Coutinho P.M."/>
            <person name="de Vries R.P."/>
            <person name="Dyer P.S."/>
            <person name="Fillinger S."/>
            <person name="Fournier E."/>
            <person name="Gout L."/>
            <person name="Hahn M."/>
            <person name="Kohn L."/>
            <person name="Lapalu N."/>
            <person name="Plummer K.M."/>
            <person name="Pradier J.M."/>
            <person name="Quevillon E."/>
            <person name="Sharon A."/>
            <person name="Simon A."/>
            <person name="ten Have A."/>
            <person name="Tudzynski B."/>
            <person name="Tudzynski P."/>
            <person name="Wincker P."/>
            <person name="Andrew M."/>
            <person name="Anthouard V."/>
            <person name="Beever R.E."/>
            <person name="Beffa R."/>
            <person name="Benoit I."/>
            <person name="Bouzid O."/>
            <person name="Brault B."/>
            <person name="Chen Z."/>
            <person name="Choquer M."/>
            <person name="Collemare J."/>
            <person name="Cotton P."/>
            <person name="Danchin E.G."/>
            <person name="Da Silva C."/>
            <person name="Gautier A."/>
            <person name="Giraud C."/>
            <person name="Giraud T."/>
            <person name="Gonzalez C."/>
            <person name="Grossetete S."/>
            <person name="Guldener U."/>
            <person name="Henrissat B."/>
            <person name="Howlett B.J."/>
            <person name="Kodira C."/>
            <person name="Kretschmer M."/>
            <person name="Lappartient A."/>
            <person name="Leroch M."/>
            <person name="Levis C."/>
            <person name="Mauceli E."/>
            <person name="Neuveglise C."/>
            <person name="Oeser B."/>
            <person name="Pearson M."/>
            <person name="Poulain J."/>
            <person name="Poussereau N."/>
            <person name="Quesneville H."/>
            <person name="Rascle C."/>
            <person name="Schumacher J."/>
            <person name="Segurens B."/>
            <person name="Sexton A."/>
            <person name="Silva E."/>
            <person name="Sirven C."/>
            <person name="Soanes D.M."/>
            <person name="Talbot N.J."/>
            <person name="Templeton M."/>
            <person name="Yandava C."/>
            <person name="Yarden O."/>
            <person name="Zeng Q."/>
            <person name="Rollins J.A."/>
            <person name="Lebrun M.H."/>
            <person name="Dickman M."/>
        </authorList>
    </citation>
    <scope>NUCLEOTIDE SEQUENCE [LARGE SCALE GENOMIC DNA]</scope>
    <source>
        <strain evidence="2">T4</strain>
    </source>
</reference>
<protein>
    <submittedName>
        <fullName evidence="1">Uncharacterized protein</fullName>
    </submittedName>
</protein>
<dbReference type="HOGENOM" id="CLU_2399417_0_0_1"/>
<evidence type="ECO:0000313" key="2">
    <source>
        <dbReference type="Proteomes" id="UP000008177"/>
    </source>
</evidence>
<evidence type="ECO:0000313" key="1">
    <source>
        <dbReference type="EMBL" id="CCD45403.1"/>
    </source>
</evidence>
<proteinExistence type="predicted"/>
<gene>
    <name evidence="1" type="ORF">BofuT4_uP044210.1</name>
</gene>
<dbReference type="InParanoid" id="G2XY66"/>
<dbReference type="EMBL" id="FQ790278">
    <property type="protein sequence ID" value="CCD45403.1"/>
    <property type="molecule type" value="Genomic_DNA"/>
</dbReference>
<accession>G2XY66</accession>